<protein>
    <recommendedName>
        <fullName evidence="4">PE domain-containing protein</fullName>
    </recommendedName>
</protein>
<evidence type="ECO:0008006" key="4">
    <source>
        <dbReference type="Google" id="ProtNLM"/>
    </source>
</evidence>
<sequence length="116" mass="11487">MRVIPQDLSTLAGACLASSQELTDAWNGAIGGLDLPGGAAGDTAGGPAFVTAHVAVAEAAGTAIAHLSSVLEQDMDDLYAIAFDMTTTDEDAAESLQTLTPGLPSPSPGPAPTPNP</sequence>
<proteinExistence type="predicted"/>
<dbReference type="EMBL" id="BAABKM010000002">
    <property type="protein sequence ID" value="GAA4707798.1"/>
    <property type="molecule type" value="Genomic_DNA"/>
</dbReference>
<organism evidence="2 3">
    <name type="scientific">Nocardioides conyzicola</name>
    <dbReference type="NCBI Taxonomy" id="1651781"/>
    <lineage>
        <taxon>Bacteria</taxon>
        <taxon>Bacillati</taxon>
        <taxon>Actinomycetota</taxon>
        <taxon>Actinomycetes</taxon>
        <taxon>Propionibacteriales</taxon>
        <taxon>Nocardioidaceae</taxon>
        <taxon>Nocardioides</taxon>
    </lineage>
</organism>
<feature type="compositionally biased region" description="Pro residues" evidence="1">
    <location>
        <begin position="103"/>
        <end position="116"/>
    </location>
</feature>
<keyword evidence="3" id="KW-1185">Reference proteome</keyword>
<reference evidence="3" key="1">
    <citation type="journal article" date="2019" name="Int. J. Syst. Evol. Microbiol.">
        <title>The Global Catalogue of Microorganisms (GCM) 10K type strain sequencing project: providing services to taxonomists for standard genome sequencing and annotation.</title>
        <authorList>
            <consortium name="The Broad Institute Genomics Platform"/>
            <consortium name="The Broad Institute Genome Sequencing Center for Infectious Disease"/>
            <person name="Wu L."/>
            <person name="Ma J."/>
        </authorList>
    </citation>
    <scope>NUCLEOTIDE SEQUENCE [LARGE SCALE GENOMIC DNA]</scope>
    <source>
        <strain evidence="3">JCM 18531</strain>
    </source>
</reference>
<dbReference type="Proteomes" id="UP001499974">
    <property type="component" value="Unassembled WGS sequence"/>
</dbReference>
<comment type="caution">
    <text evidence="2">The sequence shown here is derived from an EMBL/GenBank/DDBJ whole genome shotgun (WGS) entry which is preliminary data.</text>
</comment>
<evidence type="ECO:0000313" key="2">
    <source>
        <dbReference type="EMBL" id="GAA4707798.1"/>
    </source>
</evidence>
<dbReference type="RefSeq" id="WP_345521949.1">
    <property type="nucleotide sequence ID" value="NZ_BAABKM010000002.1"/>
</dbReference>
<evidence type="ECO:0000313" key="3">
    <source>
        <dbReference type="Proteomes" id="UP001499974"/>
    </source>
</evidence>
<evidence type="ECO:0000256" key="1">
    <source>
        <dbReference type="SAM" id="MobiDB-lite"/>
    </source>
</evidence>
<feature type="region of interest" description="Disordered" evidence="1">
    <location>
        <begin position="93"/>
        <end position="116"/>
    </location>
</feature>
<accession>A0ABP8XKL2</accession>
<gene>
    <name evidence="2" type="ORF">GCM10023349_27930</name>
</gene>
<name>A0ABP8XKL2_9ACTN</name>